<reference evidence="3" key="2">
    <citation type="submission" date="2016-02" db="EMBL/GenBank/DDBJ databases">
        <title>Draft genome sequence of five rapidly growing Mycobacterium species.</title>
        <authorList>
            <person name="Katahira K."/>
            <person name="Gotou Y."/>
            <person name="Iida K."/>
            <person name="Ogura Y."/>
            <person name="Hayashi T."/>
        </authorList>
    </citation>
    <scope>NUCLEOTIDE SEQUENCE [LARGE SCALE GENOMIC DNA]</scope>
    <source>
        <strain evidence="3">JCM15298</strain>
    </source>
</reference>
<proteinExistence type="predicted"/>
<dbReference type="RefSeq" id="WP_062656063.1">
    <property type="nucleotide sequence ID" value="NZ_BCSY01000035.1"/>
</dbReference>
<dbReference type="STRING" id="228230.RMCC_1836"/>
<evidence type="ECO:0000313" key="2">
    <source>
        <dbReference type="EMBL" id="GAS94870.1"/>
    </source>
</evidence>
<keyword evidence="3" id="KW-1185">Reference proteome</keyword>
<accession>A0A100WB41</accession>
<feature type="region of interest" description="Disordered" evidence="1">
    <location>
        <begin position="19"/>
        <end position="49"/>
    </location>
</feature>
<dbReference type="EMBL" id="BCSY01000035">
    <property type="protein sequence ID" value="GAS94870.1"/>
    <property type="molecule type" value="Genomic_DNA"/>
</dbReference>
<comment type="caution">
    <text evidence="2">The sequence shown here is derived from an EMBL/GenBank/DDBJ whole genome shotgun (WGS) entry which is preliminary data.</text>
</comment>
<gene>
    <name evidence="2" type="ORF">RMCC_1836</name>
</gene>
<organism evidence="2 3">
    <name type="scientific">Mycolicibacterium canariasense</name>
    <name type="common">Mycobacterium canariasense</name>
    <dbReference type="NCBI Taxonomy" id="228230"/>
    <lineage>
        <taxon>Bacteria</taxon>
        <taxon>Bacillati</taxon>
        <taxon>Actinomycetota</taxon>
        <taxon>Actinomycetes</taxon>
        <taxon>Mycobacteriales</taxon>
        <taxon>Mycobacteriaceae</taxon>
        <taxon>Mycolicibacterium</taxon>
    </lineage>
</organism>
<dbReference type="AlphaFoldDB" id="A0A100WB41"/>
<evidence type="ECO:0000313" key="3">
    <source>
        <dbReference type="Proteomes" id="UP000069443"/>
    </source>
</evidence>
<dbReference type="Proteomes" id="UP000069443">
    <property type="component" value="Unassembled WGS sequence"/>
</dbReference>
<dbReference type="OrthoDB" id="4764465at2"/>
<name>A0A100WB41_MYCCR</name>
<evidence type="ECO:0000256" key="1">
    <source>
        <dbReference type="SAM" id="MobiDB-lite"/>
    </source>
</evidence>
<sequence>MSAPKTLTVTNLAGQVTATYPDFDPGQPVRVAPDRHGSNVTAAEDGWTFRGPSRHPQYAIVEHTAHRATVEVERARLSLRA</sequence>
<protein>
    <submittedName>
        <fullName evidence="2">Uncharacterized protein</fullName>
    </submittedName>
</protein>
<reference evidence="3" key="1">
    <citation type="journal article" date="2016" name="Genome Announc.">
        <title>Draft Genome Sequences of Five Rapidly Growing Mycobacterium Species, M. thermoresistibile, M. fortuitum subsp. acetamidolyticum, M. canariasense, M. brisbanense, and M. novocastrense.</title>
        <authorList>
            <person name="Katahira K."/>
            <person name="Ogura Y."/>
            <person name="Gotoh Y."/>
            <person name="Hayashi T."/>
        </authorList>
    </citation>
    <scope>NUCLEOTIDE SEQUENCE [LARGE SCALE GENOMIC DNA]</scope>
    <source>
        <strain evidence="3">JCM15298</strain>
    </source>
</reference>